<accession>W9GGM3</accession>
<keyword evidence="9" id="KW-1185">Reference proteome</keyword>
<dbReference type="PATRIC" id="fig|584657.3.peg.3786"/>
<dbReference type="GO" id="GO:0005524">
    <property type="term" value="F:ATP binding"/>
    <property type="evidence" value="ECO:0007669"/>
    <property type="project" value="UniProtKB-KW"/>
</dbReference>
<evidence type="ECO:0000256" key="5">
    <source>
        <dbReference type="SAM" id="MobiDB-lite"/>
    </source>
</evidence>
<dbReference type="GO" id="GO:0006355">
    <property type="term" value="P:regulation of DNA-templated transcription"/>
    <property type="evidence" value="ECO:0007669"/>
    <property type="project" value="InterPro"/>
</dbReference>
<feature type="domain" description="OmpR/PhoB-type" evidence="6">
    <location>
        <begin position="21"/>
        <end position="94"/>
    </location>
</feature>
<feature type="compositionally biased region" description="Basic and acidic residues" evidence="5">
    <location>
        <begin position="270"/>
        <end position="282"/>
    </location>
</feature>
<keyword evidence="3" id="KW-0067">ATP-binding</keyword>
<dbReference type="SUPFAM" id="SSF48452">
    <property type="entry name" value="TPR-like"/>
    <property type="match status" value="1"/>
</dbReference>
<dbReference type="Pfam" id="PF13191">
    <property type="entry name" value="AAA_16"/>
    <property type="match status" value="1"/>
</dbReference>
<feature type="region of interest" description="Disordered" evidence="5">
    <location>
        <begin position="252"/>
        <end position="285"/>
    </location>
</feature>
<dbReference type="SMART" id="SM01043">
    <property type="entry name" value="BTAD"/>
    <property type="match status" value="1"/>
</dbReference>
<comment type="caution">
    <text evidence="8">The sequence shown here is derived from an EMBL/GenBank/DDBJ whole genome shotgun (WGS) entry which is preliminary data.</text>
</comment>
<evidence type="ECO:0000256" key="1">
    <source>
        <dbReference type="ARBA" id="ARBA00005820"/>
    </source>
</evidence>
<evidence type="ECO:0000313" key="8">
    <source>
        <dbReference type="EMBL" id="EWT04342.1"/>
    </source>
</evidence>
<dbReference type="RefSeq" id="WP_034721051.1">
    <property type="nucleotide sequence ID" value="NZ_AWQS01000266.1"/>
</dbReference>
<dbReference type="InterPro" id="IPR001867">
    <property type="entry name" value="OmpR/PhoB-type_DNA-bd"/>
</dbReference>
<name>W9GGM3_9MICO</name>
<feature type="domain" description="Bacterial transcriptional activator" evidence="7">
    <location>
        <begin position="102"/>
        <end position="245"/>
    </location>
</feature>
<dbReference type="GO" id="GO:0004016">
    <property type="term" value="F:adenylate cyclase activity"/>
    <property type="evidence" value="ECO:0007669"/>
    <property type="project" value="TreeGrafter"/>
</dbReference>
<keyword evidence="2" id="KW-0547">Nucleotide-binding</keyword>
<dbReference type="InterPro" id="IPR041664">
    <property type="entry name" value="AAA_16"/>
</dbReference>
<evidence type="ECO:0000256" key="2">
    <source>
        <dbReference type="ARBA" id="ARBA00022741"/>
    </source>
</evidence>
<comment type="similarity">
    <text evidence="1">Belongs to the AfsR/DnrI/RedD regulatory family.</text>
</comment>
<protein>
    <submittedName>
        <fullName evidence="8">SARP family transcriptional regulator</fullName>
    </submittedName>
</protein>
<dbReference type="GO" id="GO:0005737">
    <property type="term" value="C:cytoplasm"/>
    <property type="evidence" value="ECO:0007669"/>
    <property type="project" value="TreeGrafter"/>
</dbReference>
<dbReference type="GO" id="GO:0000160">
    <property type="term" value="P:phosphorelay signal transduction system"/>
    <property type="evidence" value="ECO:0007669"/>
    <property type="project" value="InterPro"/>
</dbReference>
<dbReference type="SMART" id="SM00862">
    <property type="entry name" value="Trans_reg_C"/>
    <property type="match status" value="1"/>
</dbReference>
<gene>
    <name evidence="8" type="ORF">N864_14220</name>
</gene>
<dbReference type="AlphaFoldDB" id="W9GGM3"/>
<dbReference type="GO" id="GO:0003677">
    <property type="term" value="F:DNA binding"/>
    <property type="evidence" value="ECO:0007669"/>
    <property type="project" value="UniProtKB-KW"/>
</dbReference>
<dbReference type="InterPro" id="IPR011990">
    <property type="entry name" value="TPR-like_helical_dom_sf"/>
</dbReference>
<dbReference type="OrthoDB" id="3691954at2"/>
<proteinExistence type="inferred from homology"/>
<dbReference type="Pfam" id="PF03704">
    <property type="entry name" value="BTAD"/>
    <property type="match status" value="1"/>
</dbReference>
<dbReference type="PANTHER" id="PTHR16305:SF28">
    <property type="entry name" value="GUANYLATE CYCLASE DOMAIN-CONTAINING PROTEIN"/>
    <property type="match status" value="1"/>
</dbReference>
<evidence type="ECO:0000256" key="4">
    <source>
        <dbReference type="ARBA" id="ARBA00023125"/>
    </source>
</evidence>
<dbReference type="Gene3D" id="1.10.10.10">
    <property type="entry name" value="Winged helix-like DNA-binding domain superfamily/Winged helix DNA-binding domain"/>
    <property type="match status" value="1"/>
</dbReference>
<sequence length="1028" mass="111536">MTAAGEFRIRVLGGVQVQVAGRRVDPLPTRAVDLLALLASRAGEIQPRAQVAARLWPDSTQTQARTNLRRELHHLRALLGETAGLTSGPEGLGWGTAGEVEIDVVTLIRAQAAALEAIRVDDPDGLRTAMEVVTCAEAEFLPGCRDEWADEVRERLRRATVEVCDSATRYWLDRGRPDAALSGARLRTRLEPLEEVGYHCLMLVHRDGGDVAGALSTYHRCVGVLERELGVQPGPSLQRLVDELLDNQAPTTIAQPVQLAPAAPTGRGTPRRDRTHPKDVSPRPEQAAFVGRSRELERLLAAWDGVARSGQRLALIVGEPGVGKTRLMEELGVAVRNRGGVVSKARCYAATAGLPLAPVSEWLRTPHLRHAVRRLDLTWRTEVERLAPVTRATESPVPPPEAVSTPSRVPSSSDAWQRIRFFESLARAVAAVGRPVLLCLDDVQWCDRATLSWVAFLLGTQLPVPVLVVGTARRGAHTPAPSGDPIARLQATAHTEVLNLDELDLEDMSRLAETVLGRPVTGEERALLRDATAGNPLSVIVAARDAASASSAIRAEGVHTALRRRFADLPQEELDLAQLLAAIGRDAGLDLLAEVSGRSDDEVARLVDRLCRGRLLVRSGSRYDFAHDLVREAAYGTLGPSQRLVAHRRVAEALERTREPDDGAQAAALAEQYASAGLPRRAIPLLEAAAREAMGFFALDDAIRLDERALQLLAEQPPSRSRDEHELAIVCSLLPPLTERRGYASTSLESATRRAVELAERLGQVADQTAALVTLFSIAFVQGRIREAEAMGRRALELTTEAAPHLRAQGHLALAGPLLALGDSVAADGHFERASALARPEDRLTNGTSTAIHARAWWAHARYLCGAPDDARDLAARAVHEARLLGHPWSLTVALSYQAVTLQLLDDRPALTDVLGELEPLCARYQFAYYDGWAMVLRGWLDGGAEGRATSRAGIDHFLAARSLTRLPYWLWLHADTCRRAGDPAAAAAALDSAAVHALANDDLWWLPQVREARADLQVPAGRGRPER</sequence>
<evidence type="ECO:0000313" key="9">
    <source>
        <dbReference type="Proteomes" id="UP000019494"/>
    </source>
</evidence>
<feature type="region of interest" description="Disordered" evidence="5">
    <location>
        <begin position="390"/>
        <end position="409"/>
    </location>
</feature>
<dbReference type="InterPro" id="IPR036388">
    <property type="entry name" value="WH-like_DNA-bd_sf"/>
</dbReference>
<keyword evidence="4" id="KW-0238">DNA-binding</keyword>
<dbReference type="PANTHER" id="PTHR16305">
    <property type="entry name" value="TESTICULAR SOLUBLE ADENYLYL CYCLASE"/>
    <property type="match status" value="1"/>
</dbReference>
<organism evidence="8 9">
    <name type="scientific">Intrasporangium chromatireducens Q5-1</name>
    <dbReference type="NCBI Taxonomy" id="584657"/>
    <lineage>
        <taxon>Bacteria</taxon>
        <taxon>Bacillati</taxon>
        <taxon>Actinomycetota</taxon>
        <taxon>Actinomycetes</taxon>
        <taxon>Micrococcales</taxon>
        <taxon>Intrasporangiaceae</taxon>
        <taxon>Intrasporangium</taxon>
    </lineage>
</organism>
<dbReference type="Gene3D" id="3.40.50.300">
    <property type="entry name" value="P-loop containing nucleotide triphosphate hydrolases"/>
    <property type="match status" value="1"/>
</dbReference>
<dbReference type="EMBL" id="AWQS01000266">
    <property type="protein sequence ID" value="EWT04342.1"/>
    <property type="molecule type" value="Genomic_DNA"/>
</dbReference>
<reference evidence="9" key="1">
    <citation type="submission" date="2013-08" db="EMBL/GenBank/DDBJ databases">
        <title>Intrasporangium oryzae NRRL B-24470.</title>
        <authorList>
            <person name="Liu H."/>
            <person name="Wang G."/>
        </authorList>
    </citation>
    <scope>NUCLEOTIDE SEQUENCE [LARGE SCALE GENOMIC DNA]</scope>
    <source>
        <strain evidence="9">Q5-1</strain>
    </source>
</reference>
<evidence type="ECO:0000259" key="7">
    <source>
        <dbReference type="SMART" id="SM01043"/>
    </source>
</evidence>
<dbReference type="Gene3D" id="1.25.40.10">
    <property type="entry name" value="Tetratricopeptide repeat domain"/>
    <property type="match status" value="2"/>
</dbReference>
<evidence type="ECO:0000259" key="6">
    <source>
        <dbReference type="SMART" id="SM00862"/>
    </source>
</evidence>
<dbReference type="Proteomes" id="UP000019494">
    <property type="component" value="Unassembled WGS sequence"/>
</dbReference>
<dbReference type="InterPro" id="IPR027417">
    <property type="entry name" value="P-loop_NTPase"/>
</dbReference>
<dbReference type="InterPro" id="IPR005158">
    <property type="entry name" value="BTAD"/>
</dbReference>
<evidence type="ECO:0000256" key="3">
    <source>
        <dbReference type="ARBA" id="ARBA00022840"/>
    </source>
</evidence>
<dbReference type="SUPFAM" id="SSF52540">
    <property type="entry name" value="P-loop containing nucleoside triphosphate hydrolases"/>
    <property type="match status" value="1"/>
</dbReference>